<dbReference type="EMBL" id="JFZB01000068">
    <property type="protein sequence ID" value="KFI24174.1"/>
    <property type="molecule type" value="Genomic_DNA"/>
</dbReference>
<organism evidence="6 7">
    <name type="scientific">Paenirhodobacter enshiensis</name>
    <dbReference type="NCBI Taxonomy" id="1105367"/>
    <lineage>
        <taxon>Bacteria</taxon>
        <taxon>Pseudomonadati</taxon>
        <taxon>Pseudomonadota</taxon>
        <taxon>Alphaproteobacteria</taxon>
        <taxon>Rhodobacterales</taxon>
        <taxon>Rhodobacter group</taxon>
        <taxon>Paenirhodobacter</taxon>
    </lineage>
</organism>
<evidence type="ECO:0000256" key="1">
    <source>
        <dbReference type="ARBA" id="ARBA00006157"/>
    </source>
</evidence>
<gene>
    <name evidence="6" type="ORF">CG50_13620</name>
</gene>
<comment type="similarity">
    <text evidence="1">Belongs to the ner transcriptional regulatory family.</text>
</comment>
<evidence type="ECO:0000259" key="5">
    <source>
        <dbReference type="Pfam" id="PF13693"/>
    </source>
</evidence>
<dbReference type="AlphaFoldDB" id="A0A086XQ74"/>
<evidence type="ECO:0000313" key="6">
    <source>
        <dbReference type="EMBL" id="KFI24174.1"/>
    </source>
</evidence>
<dbReference type="Gene3D" id="1.10.260.40">
    <property type="entry name" value="lambda repressor-like DNA-binding domains"/>
    <property type="match status" value="1"/>
</dbReference>
<evidence type="ECO:0000313" key="7">
    <source>
        <dbReference type="Proteomes" id="UP000028824"/>
    </source>
</evidence>
<dbReference type="Proteomes" id="UP000028824">
    <property type="component" value="Unassembled WGS sequence"/>
</dbReference>
<comment type="caution">
    <text evidence="6">The sequence shown here is derived from an EMBL/GenBank/DDBJ whole genome shotgun (WGS) entry which is preliminary data.</text>
</comment>
<accession>A0A086XQ74</accession>
<name>A0A086XQ74_9RHOB</name>
<feature type="domain" description="Ner winged helix-turn-helix DNA-binding" evidence="5">
    <location>
        <begin position="8"/>
        <end position="75"/>
    </location>
</feature>
<keyword evidence="3" id="KW-0238">DNA-binding</keyword>
<sequence length="80" mass="8826">MKVDLHNHEQLKCRLRQAGSSMAEIARALGIKQSSVTVVSQGYRRSHRVQSAIANQLGTTPQELFPDRYAAEEDSAANTT</sequence>
<keyword evidence="4" id="KW-0804">Transcription</keyword>
<evidence type="ECO:0000256" key="2">
    <source>
        <dbReference type="ARBA" id="ARBA00023015"/>
    </source>
</evidence>
<dbReference type="OrthoDB" id="5405994at2"/>
<evidence type="ECO:0000256" key="3">
    <source>
        <dbReference type="ARBA" id="ARBA00023125"/>
    </source>
</evidence>
<reference evidence="6 7" key="1">
    <citation type="submission" date="2014-03" db="EMBL/GenBank/DDBJ databases">
        <title>Genome of Paenirhodobacter enshiensis DW2-9.</title>
        <authorList>
            <person name="Wang D."/>
            <person name="Wang G."/>
        </authorList>
    </citation>
    <scope>NUCLEOTIDE SEQUENCE [LARGE SCALE GENOMIC DNA]</scope>
    <source>
        <strain evidence="6 7">DW2-9</strain>
    </source>
</reference>
<keyword evidence="2" id="KW-0805">Transcription regulation</keyword>
<evidence type="ECO:0000256" key="4">
    <source>
        <dbReference type="ARBA" id="ARBA00023163"/>
    </source>
</evidence>
<dbReference type="Pfam" id="PF13693">
    <property type="entry name" value="HTH_35"/>
    <property type="match status" value="1"/>
</dbReference>
<dbReference type="InterPro" id="IPR038722">
    <property type="entry name" value="Ner_HTH_dom"/>
</dbReference>
<dbReference type="InterPro" id="IPR010982">
    <property type="entry name" value="Lambda_DNA-bd_dom_sf"/>
</dbReference>
<keyword evidence="7" id="KW-1185">Reference proteome</keyword>
<dbReference type="eggNOG" id="ENOG50349VX">
    <property type="taxonomic scope" value="Bacteria"/>
</dbReference>
<protein>
    <submittedName>
        <fullName evidence="6">Transcriptional regulator, Nlp family protein</fullName>
    </submittedName>
</protein>
<dbReference type="GO" id="GO:0003677">
    <property type="term" value="F:DNA binding"/>
    <property type="evidence" value="ECO:0007669"/>
    <property type="project" value="UniProtKB-KW"/>
</dbReference>
<dbReference type="SUPFAM" id="SSF47413">
    <property type="entry name" value="lambda repressor-like DNA-binding domains"/>
    <property type="match status" value="1"/>
</dbReference>
<proteinExistence type="inferred from homology"/>